<dbReference type="Proteomes" id="UP000423413">
    <property type="component" value="Chromosome"/>
</dbReference>
<dbReference type="PANTHER" id="PTHR43547:SF2">
    <property type="entry name" value="HYBRID SIGNAL TRANSDUCTION HISTIDINE KINASE C"/>
    <property type="match status" value="1"/>
</dbReference>
<dbReference type="PRINTS" id="PR00344">
    <property type="entry name" value="BCTRLSENSOR"/>
</dbReference>
<dbReference type="SMART" id="SM00387">
    <property type="entry name" value="HATPase_c"/>
    <property type="match status" value="1"/>
</dbReference>
<dbReference type="CDD" id="cd00075">
    <property type="entry name" value="HATPase"/>
    <property type="match status" value="1"/>
</dbReference>
<evidence type="ECO:0000313" key="7">
    <source>
        <dbReference type="Proteomes" id="UP000423413"/>
    </source>
</evidence>
<dbReference type="PROSITE" id="PS50109">
    <property type="entry name" value="HIS_KIN"/>
    <property type="match status" value="1"/>
</dbReference>
<dbReference type="Gene3D" id="3.30.565.10">
    <property type="entry name" value="Histidine kinase-like ATPase, C-terminal domain"/>
    <property type="match status" value="1"/>
</dbReference>
<sequence>MRLSGFILENIEPIVREWTDFARTLGTPGEPLDSRELKDHAEQMLRAIATDLRTDQSSQEQVEKSQGQVLSDDQTAAKTHAITRLMSGFTIDQVVSEFRALRASVIKQWMTHQTADPQLQMEDMIRFNEAIDQALAESISSYTSAVQVSRNIFLGILGHDLRTPLSAILLGADVLLRTSDLGARPTKVASRIYSSVKRASQIVGDLLDFTRSQIGPGIPLKKTNIDIQPICARIVDESSTVNPEADIRLISNDPVIGNFDGDRLEQVFSNLIGNAIQHGSSRDPVEVTLNAADGILLFTVHNSGSPIPEDVLPFIFNPMDRYSPEKMTDNGPYSSLGLGLFIVARIVDAHGGRIEVTSKADKGTTFAVFIPLNAE</sequence>
<dbReference type="CDD" id="cd00082">
    <property type="entry name" value="HisKA"/>
    <property type="match status" value="1"/>
</dbReference>
<dbReference type="GeneID" id="73736387"/>
<dbReference type="InterPro" id="IPR025751">
    <property type="entry name" value="RsbRD_N_dom"/>
</dbReference>
<dbReference type="SMART" id="SM00388">
    <property type="entry name" value="HisKA"/>
    <property type="match status" value="1"/>
</dbReference>
<dbReference type="InterPro" id="IPR005467">
    <property type="entry name" value="His_kinase_dom"/>
</dbReference>
<dbReference type="SUPFAM" id="SSF55874">
    <property type="entry name" value="ATPase domain of HSP90 chaperone/DNA topoisomerase II/histidine kinase"/>
    <property type="match status" value="1"/>
</dbReference>
<keyword evidence="3" id="KW-0597">Phosphoprotein</keyword>
<reference evidence="6 7" key="1">
    <citation type="submission" date="2019-11" db="EMBL/GenBank/DDBJ databases">
        <title>Complete genome sequence of Pseudomonas syringae pv. coronafaciens isolate B19001 originated in imported oat cereal.</title>
        <authorList>
            <person name="Kim S.M."/>
            <person name="Lee B.C."/>
            <person name="Seo S.J."/>
            <person name="Lee J.E."/>
            <person name="Choi N.J."/>
            <person name="Park J.H."/>
        </authorList>
    </citation>
    <scope>NUCLEOTIDE SEQUENCE [LARGE SCALE GENOMIC DNA]</scope>
    <source>
        <strain evidence="6 7">B19001</strain>
    </source>
</reference>
<feature type="domain" description="Histidine kinase" evidence="5">
    <location>
        <begin position="156"/>
        <end position="374"/>
    </location>
</feature>
<dbReference type="InterPro" id="IPR036097">
    <property type="entry name" value="HisK_dim/P_sf"/>
</dbReference>
<evidence type="ECO:0000256" key="2">
    <source>
        <dbReference type="ARBA" id="ARBA00012438"/>
    </source>
</evidence>
<dbReference type="Pfam" id="PF00512">
    <property type="entry name" value="HisKA"/>
    <property type="match status" value="1"/>
</dbReference>
<dbReference type="InterPro" id="IPR003661">
    <property type="entry name" value="HisK_dim/P_dom"/>
</dbReference>
<dbReference type="PANTHER" id="PTHR43547">
    <property type="entry name" value="TWO-COMPONENT HISTIDINE KINASE"/>
    <property type="match status" value="1"/>
</dbReference>
<dbReference type="EC" id="2.7.13.3" evidence="2"/>
<dbReference type="SUPFAM" id="SSF47384">
    <property type="entry name" value="Homodimeric domain of signal transducing histidine kinase"/>
    <property type="match status" value="1"/>
</dbReference>
<dbReference type="Gene3D" id="1.10.287.130">
    <property type="match status" value="1"/>
</dbReference>
<protein>
    <recommendedName>
        <fullName evidence="2">histidine kinase</fullName>
        <ecNumber evidence="2">2.7.13.3</ecNumber>
    </recommendedName>
</protein>
<organism evidence="6 7">
    <name type="scientific">Pseudomonas coronafaciens pv. coronafaciens</name>
    <dbReference type="NCBI Taxonomy" id="235275"/>
    <lineage>
        <taxon>Bacteria</taxon>
        <taxon>Pseudomonadati</taxon>
        <taxon>Pseudomonadota</taxon>
        <taxon>Gammaproteobacteria</taxon>
        <taxon>Pseudomonadales</taxon>
        <taxon>Pseudomonadaceae</taxon>
        <taxon>Pseudomonas</taxon>
        <taxon>Pseudomonas coronafaciens</taxon>
    </lineage>
</organism>
<keyword evidence="6" id="KW-0808">Transferase</keyword>
<feature type="region of interest" description="Disordered" evidence="4">
    <location>
        <begin position="54"/>
        <end position="73"/>
    </location>
</feature>
<dbReference type="InterPro" id="IPR036890">
    <property type="entry name" value="HATPase_C_sf"/>
</dbReference>
<evidence type="ECO:0000313" key="6">
    <source>
        <dbReference type="EMBL" id="QGT81314.1"/>
    </source>
</evidence>
<dbReference type="GO" id="GO:0000155">
    <property type="term" value="F:phosphorelay sensor kinase activity"/>
    <property type="evidence" value="ECO:0007669"/>
    <property type="project" value="InterPro"/>
</dbReference>
<dbReference type="InterPro" id="IPR004358">
    <property type="entry name" value="Sig_transdc_His_kin-like_C"/>
</dbReference>
<comment type="catalytic activity">
    <reaction evidence="1">
        <text>ATP + protein L-histidine = ADP + protein N-phospho-L-histidine.</text>
        <dbReference type="EC" id="2.7.13.3"/>
    </reaction>
</comment>
<dbReference type="RefSeq" id="WP_122313085.1">
    <property type="nucleotide sequence ID" value="NZ_CP046441.1"/>
</dbReference>
<gene>
    <name evidence="6" type="ORF">GMO17_09015</name>
</gene>
<evidence type="ECO:0000259" key="5">
    <source>
        <dbReference type="PROSITE" id="PS50109"/>
    </source>
</evidence>
<feature type="compositionally biased region" description="Polar residues" evidence="4">
    <location>
        <begin position="55"/>
        <end position="73"/>
    </location>
</feature>
<keyword evidence="6" id="KW-0418">Kinase</keyword>
<dbReference type="Pfam" id="PF14361">
    <property type="entry name" value="RsbRD_N"/>
    <property type="match status" value="1"/>
</dbReference>
<evidence type="ECO:0000256" key="4">
    <source>
        <dbReference type="SAM" id="MobiDB-lite"/>
    </source>
</evidence>
<accession>A0AAE6UL10</accession>
<dbReference type="Pfam" id="PF02518">
    <property type="entry name" value="HATPase_c"/>
    <property type="match status" value="1"/>
</dbReference>
<proteinExistence type="predicted"/>
<dbReference type="AlphaFoldDB" id="A0AAE6UL10"/>
<dbReference type="EMBL" id="CP046441">
    <property type="protein sequence ID" value="QGT81314.1"/>
    <property type="molecule type" value="Genomic_DNA"/>
</dbReference>
<name>A0AAE6UL10_9PSED</name>
<evidence type="ECO:0000256" key="1">
    <source>
        <dbReference type="ARBA" id="ARBA00000085"/>
    </source>
</evidence>
<dbReference type="InterPro" id="IPR003594">
    <property type="entry name" value="HATPase_dom"/>
</dbReference>
<evidence type="ECO:0000256" key="3">
    <source>
        <dbReference type="ARBA" id="ARBA00022553"/>
    </source>
</evidence>